<name>A0A383ALT2_9ZZZZ</name>
<sequence length="51" mass="5768">MSVKEKEVIAWLSERKLMPSPELITHVVNHPEGLVLLEKSVESLDGPKLFL</sequence>
<accession>A0A383ALT2</accession>
<protein>
    <submittedName>
        <fullName evidence="1">Uncharacterized protein</fullName>
    </submittedName>
</protein>
<gene>
    <name evidence="1" type="ORF">METZ01_LOCUS461488</name>
</gene>
<dbReference type="AlphaFoldDB" id="A0A383ALT2"/>
<feature type="non-terminal residue" evidence="1">
    <location>
        <position position="51"/>
    </location>
</feature>
<reference evidence="1" key="1">
    <citation type="submission" date="2018-05" db="EMBL/GenBank/DDBJ databases">
        <authorList>
            <person name="Lanie J.A."/>
            <person name="Ng W.-L."/>
            <person name="Kazmierczak K.M."/>
            <person name="Andrzejewski T.M."/>
            <person name="Davidsen T.M."/>
            <person name="Wayne K.J."/>
            <person name="Tettelin H."/>
            <person name="Glass J.I."/>
            <person name="Rusch D."/>
            <person name="Podicherti R."/>
            <person name="Tsui H.-C.T."/>
            <person name="Winkler M.E."/>
        </authorList>
    </citation>
    <scope>NUCLEOTIDE SEQUENCE</scope>
</reference>
<dbReference type="EMBL" id="UINC01193161">
    <property type="protein sequence ID" value="SVE08634.1"/>
    <property type="molecule type" value="Genomic_DNA"/>
</dbReference>
<evidence type="ECO:0000313" key="1">
    <source>
        <dbReference type="EMBL" id="SVE08634.1"/>
    </source>
</evidence>
<proteinExistence type="predicted"/>
<organism evidence="1">
    <name type="scientific">marine metagenome</name>
    <dbReference type="NCBI Taxonomy" id="408172"/>
    <lineage>
        <taxon>unclassified sequences</taxon>
        <taxon>metagenomes</taxon>
        <taxon>ecological metagenomes</taxon>
    </lineage>
</organism>